<sequence length="70" mass="7515">MASTSKKKTSSPSCCDSSATTLPLPIRRDAATTSSLVRQDWTIPVHSPERRPVVDSLPEPSRTASATKSM</sequence>
<evidence type="ECO:0000313" key="2">
    <source>
        <dbReference type="Proteomes" id="UP000309997"/>
    </source>
</evidence>
<reference evidence="1 2" key="1">
    <citation type="journal article" date="2024" name="Plant Biotechnol. J.">
        <title>Genome and CRISPR/Cas9 system of a widespread forest tree (Populus alba) in the world.</title>
        <authorList>
            <person name="Liu Y.J."/>
            <person name="Jiang P.F."/>
            <person name="Han X.M."/>
            <person name="Li X.Y."/>
            <person name="Wang H.M."/>
            <person name="Wang Y.J."/>
            <person name="Wang X.X."/>
            <person name="Zeng Q.Y."/>
        </authorList>
    </citation>
    <scope>NUCLEOTIDE SEQUENCE [LARGE SCALE GENOMIC DNA]</scope>
    <source>
        <strain evidence="2">cv. PAL-ZL1</strain>
    </source>
</reference>
<name>A0ACC4AY84_POPAL</name>
<dbReference type="EMBL" id="RCHU02000015">
    <property type="protein sequence ID" value="KAL3571153.1"/>
    <property type="molecule type" value="Genomic_DNA"/>
</dbReference>
<evidence type="ECO:0000313" key="1">
    <source>
        <dbReference type="EMBL" id="KAL3571153.1"/>
    </source>
</evidence>
<organism evidence="1 2">
    <name type="scientific">Populus alba</name>
    <name type="common">White poplar</name>
    <dbReference type="NCBI Taxonomy" id="43335"/>
    <lineage>
        <taxon>Eukaryota</taxon>
        <taxon>Viridiplantae</taxon>
        <taxon>Streptophyta</taxon>
        <taxon>Embryophyta</taxon>
        <taxon>Tracheophyta</taxon>
        <taxon>Spermatophyta</taxon>
        <taxon>Magnoliopsida</taxon>
        <taxon>eudicotyledons</taxon>
        <taxon>Gunneridae</taxon>
        <taxon>Pentapetalae</taxon>
        <taxon>rosids</taxon>
        <taxon>fabids</taxon>
        <taxon>Malpighiales</taxon>
        <taxon>Salicaceae</taxon>
        <taxon>Saliceae</taxon>
        <taxon>Populus</taxon>
    </lineage>
</organism>
<comment type="caution">
    <text evidence="1">The sequence shown here is derived from an EMBL/GenBank/DDBJ whole genome shotgun (WGS) entry which is preliminary data.</text>
</comment>
<accession>A0ACC4AY84</accession>
<protein>
    <submittedName>
        <fullName evidence="1">Uncharacterized protein</fullName>
    </submittedName>
</protein>
<gene>
    <name evidence="1" type="ORF">D5086_028402</name>
</gene>
<keyword evidence="2" id="KW-1185">Reference proteome</keyword>
<proteinExistence type="predicted"/>
<dbReference type="Proteomes" id="UP000309997">
    <property type="component" value="Unassembled WGS sequence"/>
</dbReference>